<dbReference type="NCBIfam" id="TIGR01143">
    <property type="entry name" value="murF"/>
    <property type="match status" value="1"/>
</dbReference>
<keyword evidence="7 10" id="KW-0573">Peptidoglycan synthesis</keyword>
<sequence length="467" mass="51127">MITRTLREIQEMIGGTGLPKSYEEHIVKGVSTDSRGIKPNQLFVPIIGDRFNGHHYIEKAVEGGAKAALWSRHESLPKTKIPLIFVDDTLMALQNLAKTYRQQLPVKIIGITGSNGKTSTKDILAGLLKMKYKTHKTFGNLNNHIGVPLTLLEMSEDTEIAVIEMGMSALGEIQLLTSIAAPNAAIITNIGEAHLDGLKTKDNILKAKLEILEGLKSNGLFVYSAEDAFLKKIPESLLKNLEVKTFGENSNYRPQLKGLDEEGIYFSLEEVAGGDFFLPMLGKHQMYNATAAIIVADYFDISLDHIKEGLLRVEATGGRNELIQAKDIAILNDSYKSNPLSLKATLETLYSLKGYRQKIAILGDMNGLGEAGVKLHQAAAADIDPNQIDYLFTIGQLSMEIASAAMGKFSRGKVIHCTSLQDLIDIVKEVIEIGAIVLIKGSREEELETLVDILMTEDLHKKGGKSA</sequence>
<gene>
    <name evidence="10" type="primary">murF</name>
    <name evidence="15" type="ORF">SAMN03080606_01927</name>
</gene>
<evidence type="ECO:0000256" key="7">
    <source>
        <dbReference type="ARBA" id="ARBA00022984"/>
    </source>
</evidence>
<dbReference type="GO" id="GO:0008766">
    <property type="term" value="F:UDP-N-acetylmuramoylalanyl-D-glutamyl-2,6-diaminopimelate-D-alanyl-D-alanine ligase activity"/>
    <property type="evidence" value="ECO:0007669"/>
    <property type="project" value="RHEA"/>
</dbReference>
<evidence type="ECO:0000256" key="11">
    <source>
        <dbReference type="RuleBase" id="RU004136"/>
    </source>
</evidence>
<dbReference type="UniPathway" id="UPA00219"/>
<feature type="domain" description="Mur ligase C-terminal" evidence="13">
    <location>
        <begin position="318"/>
        <end position="443"/>
    </location>
</feature>
<protein>
    <recommendedName>
        <fullName evidence="10 11">UDP-N-acetylmuramoyl-tripeptide--D-alanyl-D-alanine ligase</fullName>
        <ecNumber evidence="10 11">6.3.2.10</ecNumber>
    </recommendedName>
    <alternativeName>
        <fullName evidence="10">D-alanyl-D-alanine-adding enzyme</fullName>
    </alternativeName>
</protein>
<dbReference type="Pfam" id="PF02875">
    <property type="entry name" value="Mur_ligase_C"/>
    <property type="match status" value="1"/>
</dbReference>
<keyword evidence="9 10" id="KW-0961">Cell wall biogenesis/degradation</keyword>
<keyword evidence="2 10" id="KW-0436">Ligase</keyword>
<evidence type="ECO:0000259" key="13">
    <source>
        <dbReference type="Pfam" id="PF02875"/>
    </source>
</evidence>
<dbReference type="Proteomes" id="UP000198636">
    <property type="component" value="Unassembled WGS sequence"/>
</dbReference>
<evidence type="ECO:0000256" key="6">
    <source>
        <dbReference type="ARBA" id="ARBA00022960"/>
    </source>
</evidence>
<dbReference type="GO" id="GO:0005524">
    <property type="term" value="F:ATP binding"/>
    <property type="evidence" value="ECO:0007669"/>
    <property type="project" value="UniProtKB-UniRule"/>
</dbReference>
<dbReference type="GO" id="GO:0005737">
    <property type="term" value="C:cytoplasm"/>
    <property type="evidence" value="ECO:0007669"/>
    <property type="project" value="UniProtKB-SubCell"/>
</dbReference>
<feature type="binding site" evidence="10">
    <location>
        <begin position="113"/>
        <end position="119"/>
    </location>
    <ligand>
        <name>ATP</name>
        <dbReference type="ChEBI" id="CHEBI:30616"/>
    </ligand>
</feature>
<dbReference type="RefSeq" id="WP_091542807.1">
    <property type="nucleotide sequence ID" value="NZ_FMUS01000011.1"/>
</dbReference>
<dbReference type="SUPFAM" id="SSF53623">
    <property type="entry name" value="MurD-like peptide ligases, catalytic domain"/>
    <property type="match status" value="1"/>
</dbReference>
<dbReference type="InterPro" id="IPR004101">
    <property type="entry name" value="Mur_ligase_C"/>
</dbReference>
<evidence type="ECO:0000313" key="15">
    <source>
        <dbReference type="EMBL" id="SCY60512.1"/>
    </source>
</evidence>
<keyword evidence="16" id="KW-1185">Reference proteome</keyword>
<dbReference type="InterPro" id="IPR005863">
    <property type="entry name" value="UDP-N-AcMur_synth"/>
</dbReference>
<dbReference type="GO" id="GO:0047480">
    <property type="term" value="F:UDP-N-acetylmuramoyl-tripeptide-D-alanyl-D-alanine ligase activity"/>
    <property type="evidence" value="ECO:0007669"/>
    <property type="project" value="UniProtKB-UniRule"/>
</dbReference>
<dbReference type="InterPro" id="IPR051046">
    <property type="entry name" value="MurCDEF_CellWall_CoF430Synth"/>
</dbReference>
<evidence type="ECO:0000256" key="10">
    <source>
        <dbReference type="HAMAP-Rule" id="MF_02019"/>
    </source>
</evidence>
<dbReference type="InterPro" id="IPR000713">
    <property type="entry name" value="Mur_ligase_N"/>
</dbReference>
<evidence type="ECO:0000256" key="8">
    <source>
        <dbReference type="ARBA" id="ARBA00023306"/>
    </source>
</evidence>
<dbReference type="STRING" id="1120976.SAMN03080606_01927"/>
<comment type="similarity">
    <text evidence="10">Belongs to the MurCDEF family. MurF subfamily.</text>
</comment>
<dbReference type="InterPro" id="IPR035911">
    <property type="entry name" value="MurE/MurF_N"/>
</dbReference>
<comment type="function">
    <text evidence="10 11">Involved in cell wall formation. Catalyzes the final step in the synthesis of UDP-N-acetylmuramoyl-pentapeptide, the precursor of murein.</text>
</comment>
<evidence type="ECO:0000256" key="9">
    <source>
        <dbReference type="ARBA" id="ARBA00023316"/>
    </source>
</evidence>
<keyword evidence="5 10" id="KW-0067">ATP-binding</keyword>
<feature type="domain" description="Mur ligase N-terminal catalytic" evidence="12">
    <location>
        <begin position="27"/>
        <end position="101"/>
    </location>
</feature>
<evidence type="ECO:0000259" key="12">
    <source>
        <dbReference type="Pfam" id="PF01225"/>
    </source>
</evidence>
<comment type="subcellular location">
    <subcellularLocation>
        <location evidence="10 11">Cytoplasm</location>
    </subcellularLocation>
</comment>
<dbReference type="EC" id="6.3.2.10" evidence="10 11"/>
<dbReference type="PANTHER" id="PTHR43024">
    <property type="entry name" value="UDP-N-ACETYLMURAMOYL-TRIPEPTIDE--D-ALANYL-D-ALANINE LIGASE"/>
    <property type="match status" value="1"/>
</dbReference>
<dbReference type="Pfam" id="PF01225">
    <property type="entry name" value="Mur_ligase"/>
    <property type="match status" value="1"/>
</dbReference>
<name>A0A1G5H9D4_9FIRM</name>
<dbReference type="SUPFAM" id="SSF53244">
    <property type="entry name" value="MurD-like peptide ligases, peptide-binding domain"/>
    <property type="match status" value="1"/>
</dbReference>
<keyword evidence="8 10" id="KW-0131">Cell cycle</keyword>
<dbReference type="InterPro" id="IPR036615">
    <property type="entry name" value="Mur_ligase_C_dom_sf"/>
</dbReference>
<organism evidence="15 16">
    <name type="scientific">Alkaliphilus peptidifermentans DSM 18978</name>
    <dbReference type="NCBI Taxonomy" id="1120976"/>
    <lineage>
        <taxon>Bacteria</taxon>
        <taxon>Bacillati</taxon>
        <taxon>Bacillota</taxon>
        <taxon>Clostridia</taxon>
        <taxon>Peptostreptococcales</taxon>
        <taxon>Natronincolaceae</taxon>
        <taxon>Alkaliphilus</taxon>
    </lineage>
</organism>
<evidence type="ECO:0000256" key="2">
    <source>
        <dbReference type="ARBA" id="ARBA00022598"/>
    </source>
</evidence>
<dbReference type="GO" id="GO:0009252">
    <property type="term" value="P:peptidoglycan biosynthetic process"/>
    <property type="evidence" value="ECO:0007669"/>
    <property type="project" value="UniProtKB-UniRule"/>
</dbReference>
<dbReference type="OrthoDB" id="9801978at2"/>
<evidence type="ECO:0000256" key="5">
    <source>
        <dbReference type="ARBA" id="ARBA00022840"/>
    </source>
</evidence>
<dbReference type="InterPro" id="IPR013221">
    <property type="entry name" value="Mur_ligase_cen"/>
</dbReference>
<comment type="pathway">
    <text evidence="10 11">Cell wall biogenesis; peptidoglycan biosynthesis.</text>
</comment>
<dbReference type="Gene3D" id="3.40.1390.10">
    <property type="entry name" value="MurE/MurF, N-terminal domain"/>
    <property type="match status" value="1"/>
</dbReference>
<dbReference type="EMBL" id="FMUS01000011">
    <property type="protein sequence ID" value="SCY60512.1"/>
    <property type="molecule type" value="Genomic_DNA"/>
</dbReference>
<dbReference type="InterPro" id="IPR036565">
    <property type="entry name" value="Mur-like_cat_sf"/>
</dbReference>
<dbReference type="PANTHER" id="PTHR43024:SF1">
    <property type="entry name" value="UDP-N-ACETYLMURAMOYL-TRIPEPTIDE--D-ALANYL-D-ALANINE LIGASE"/>
    <property type="match status" value="1"/>
</dbReference>
<dbReference type="AlphaFoldDB" id="A0A1G5H9D4"/>
<keyword evidence="6 10" id="KW-0133">Cell shape</keyword>
<reference evidence="15 16" key="1">
    <citation type="submission" date="2016-10" db="EMBL/GenBank/DDBJ databases">
        <authorList>
            <person name="de Groot N.N."/>
        </authorList>
    </citation>
    <scope>NUCLEOTIDE SEQUENCE [LARGE SCALE GENOMIC DNA]</scope>
    <source>
        <strain evidence="15 16">DSM 18978</strain>
    </source>
</reference>
<comment type="catalytic activity">
    <reaction evidence="10 11">
        <text>D-alanyl-D-alanine + UDP-N-acetyl-alpha-D-muramoyl-L-alanyl-gamma-D-glutamyl-meso-2,6-diaminopimelate + ATP = UDP-N-acetyl-alpha-D-muramoyl-L-alanyl-gamma-D-glutamyl-meso-2,6-diaminopimeloyl-D-alanyl-D-alanine + ADP + phosphate + H(+)</text>
        <dbReference type="Rhea" id="RHEA:28374"/>
        <dbReference type="ChEBI" id="CHEBI:15378"/>
        <dbReference type="ChEBI" id="CHEBI:30616"/>
        <dbReference type="ChEBI" id="CHEBI:43474"/>
        <dbReference type="ChEBI" id="CHEBI:57822"/>
        <dbReference type="ChEBI" id="CHEBI:61386"/>
        <dbReference type="ChEBI" id="CHEBI:83905"/>
        <dbReference type="ChEBI" id="CHEBI:456216"/>
        <dbReference type="EC" id="6.3.2.10"/>
    </reaction>
</comment>
<accession>A0A1G5H9D4</accession>
<evidence type="ECO:0000256" key="3">
    <source>
        <dbReference type="ARBA" id="ARBA00022618"/>
    </source>
</evidence>
<dbReference type="GO" id="GO:0071555">
    <property type="term" value="P:cell wall organization"/>
    <property type="evidence" value="ECO:0007669"/>
    <property type="project" value="UniProtKB-KW"/>
</dbReference>
<dbReference type="GO" id="GO:0051301">
    <property type="term" value="P:cell division"/>
    <property type="evidence" value="ECO:0007669"/>
    <property type="project" value="UniProtKB-KW"/>
</dbReference>
<dbReference type="Pfam" id="PF08245">
    <property type="entry name" value="Mur_ligase_M"/>
    <property type="match status" value="1"/>
</dbReference>
<evidence type="ECO:0000313" key="16">
    <source>
        <dbReference type="Proteomes" id="UP000198636"/>
    </source>
</evidence>
<evidence type="ECO:0000256" key="1">
    <source>
        <dbReference type="ARBA" id="ARBA00022490"/>
    </source>
</evidence>
<dbReference type="Gene3D" id="3.40.1190.10">
    <property type="entry name" value="Mur-like, catalytic domain"/>
    <property type="match status" value="1"/>
</dbReference>
<proteinExistence type="inferred from homology"/>
<dbReference type="Gene3D" id="3.90.190.20">
    <property type="entry name" value="Mur ligase, C-terminal domain"/>
    <property type="match status" value="1"/>
</dbReference>
<feature type="domain" description="Mur ligase central" evidence="14">
    <location>
        <begin position="111"/>
        <end position="296"/>
    </location>
</feature>
<evidence type="ECO:0000259" key="14">
    <source>
        <dbReference type="Pfam" id="PF08245"/>
    </source>
</evidence>
<dbReference type="SUPFAM" id="SSF63418">
    <property type="entry name" value="MurE/MurF N-terminal domain"/>
    <property type="match status" value="1"/>
</dbReference>
<keyword evidence="4 10" id="KW-0547">Nucleotide-binding</keyword>
<evidence type="ECO:0000256" key="4">
    <source>
        <dbReference type="ARBA" id="ARBA00022741"/>
    </source>
</evidence>
<dbReference type="GO" id="GO:0008360">
    <property type="term" value="P:regulation of cell shape"/>
    <property type="evidence" value="ECO:0007669"/>
    <property type="project" value="UniProtKB-KW"/>
</dbReference>
<keyword evidence="3 10" id="KW-0132">Cell division</keyword>
<keyword evidence="1 10" id="KW-0963">Cytoplasm</keyword>
<dbReference type="HAMAP" id="MF_02019">
    <property type="entry name" value="MurF"/>
    <property type="match status" value="1"/>
</dbReference>